<evidence type="ECO:0000256" key="6">
    <source>
        <dbReference type="ARBA" id="ARBA00037636"/>
    </source>
</evidence>
<dbReference type="Proteomes" id="UP001142489">
    <property type="component" value="Unassembled WGS sequence"/>
</dbReference>
<dbReference type="Gene3D" id="3.30.40.10">
    <property type="entry name" value="Zinc/RING finger domain, C3HC4 (zinc finger)"/>
    <property type="match status" value="2"/>
</dbReference>
<sequence>MAATAEGEGCETQLCSNCKKEIPAANFTTHELHCSRNIGICPVCKESFPKSEMSNHQEQEHTQVFCKCGMRMDKGRLEEHRASECRLRTVACQHCDIQLAFSKLQDHEDYCGARTERCPRCNRNVLVRELKTHPGDCAEKAEEAEEAARVAERKPRLNSEVDLGNTQAIRNFLRPEGSAGPLLKRDPFPESRLYNCLSDDRWPRDFGRRNVAPSWPDRSRAFLETTATPSPATGDLHCHLDYLLALSLQQENPSHKNRAAEAQRELWKSICPQEARPSEDWVDARGSGLSSRDALAAPDPPSKPQNETRLPCEFCEELYPEEDLILHQTGCNPSSAFASFSKSSTSAPRSERLRDLWEQLQSRQPLSGREENLFGVEAPGSLLLPCEFCGVQLEEEIVFHHQEQCDLRPPTAPSRGKSPPQQGSPRPAENPEKAESPELPRRRLRHQGEISPQYLEEFGRQKPLQAARGSSGPSWHTPLTSPSSDKKMENAVGPSVARKAKNPGPRIPVPAVRRSSQTSYRPSFPGTAPTRPGLRTERGPSPTRLARYNTSKVKPWPAEPDVPGDE</sequence>
<keyword evidence="3" id="KW-0863">Zinc-finger</keyword>
<evidence type="ECO:0000256" key="1">
    <source>
        <dbReference type="ARBA" id="ARBA00022553"/>
    </source>
</evidence>
<evidence type="ECO:0000256" key="7">
    <source>
        <dbReference type="ARBA" id="ARBA00040410"/>
    </source>
</evidence>
<dbReference type="Pfam" id="PF21366">
    <property type="entry name" value="TRAFD1-XIAF1_ZnF"/>
    <property type="match status" value="1"/>
</dbReference>
<organism evidence="10 11">
    <name type="scientific">Phrynocephalus forsythii</name>
    <dbReference type="NCBI Taxonomy" id="171643"/>
    <lineage>
        <taxon>Eukaryota</taxon>
        <taxon>Metazoa</taxon>
        <taxon>Chordata</taxon>
        <taxon>Craniata</taxon>
        <taxon>Vertebrata</taxon>
        <taxon>Euteleostomi</taxon>
        <taxon>Lepidosauria</taxon>
        <taxon>Squamata</taxon>
        <taxon>Bifurcata</taxon>
        <taxon>Unidentata</taxon>
        <taxon>Episquamata</taxon>
        <taxon>Toxicofera</taxon>
        <taxon>Iguania</taxon>
        <taxon>Acrodonta</taxon>
        <taxon>Agamidae</taxon>
        <taxon>Agaminae</taxon>
        <taxon>Phrynocephalus</taxon>
    </lineage>
</organism>
<dbReference type="InterPro" id="IPR049439">
    <property type="entry name" value="TRAFD1-XIAF1_Znf"/>
</dbReference>
<evidence type="ECO:0000256" key="5">
    <source>
        <dbReference type="ARBA" id="ARBA00022990"/>
    </source>
</evidence>
<keyword evidence="5" id="KW-0007">Acetylation</keyword>
<dbReference type="GO" id="GO:0045824">
    <property type="term" value="P:negative regulation of innate immune response"/>
    <property type="evidence" value="ECO:0007669"/>
    <property type="project" value="TreeGrafter"/>
</dbReference>
<evidence type="ECO:0000259" key="9">
    <source>
        <dbReference type="Pfam" id="PF21366"/>
    </source>
</evidence>
<keyword evidence="4" id="KW-0862">Zinc</keyword>
<feature type="region of interest" description="Disordered" evidence="8">
    <location>
        <begin position="278"/>
        <end position="308"/>
    </location>
</feature>
<keyword evidence="11" id="KW-1185">Reference proteome</keyword>
<dbReference type="SUPFAM" id="SSF49599">
    <property type="entry name" value="TRAF domain-like"/>
    <property type="match status" value="1"/>
</dbReference>
<gene>
    <name evidence="10" type="ORF">JRQ81_007900</name>
</gene>
<dbReference type="PANTHER" id="PTHR16295:SF19">
    <property type="entry name" value="TRAF-TYPE ZINC FINGER DOMAIN-CONTAINING PROTEIN 1"/>
    <property type="match status" value="1"/>
</dbReference>
<dbReference type="AlphaFoldDB" id="A0A9Q1ATU7"/>
<protein>
    <recommendedName>
        <fullName evidence="7">TRAF-type zinc finger domain-containing protein 1</fullName>
    </recommendedName>
</protein>
<evidence type="ECO:0000256" key="8">
    <source>
        <dbReference type="SAM" id="MobiDB-lite"/>
    </source>
</evidence>
<evidence type="ECO:0000256" key="3">
    <source>
        <dbReference type="ARBA" id="ARBA00022771"/>
    </source>
</evidence>
<keyword evidence="2" id="KW-0479">Metal-binding</keyword>
<dbReference type="InterPro" id="IPR051986">
    <property type="entry name" value="Innate_Immune_Apopt_Reg"/>
</dbReference>
<evidence type="ECO:0000256" key="4">
    <source>
        <dbReference type="ARBA" id="ARBA00022833"/>
    </source>
</evidence>
<keyword evidence="1" id="KW-0597">Phosphoprotein</keyword>
<comment type="function">
    <text evidence="6">Negative feedback regulator that controls excessive innate immune responses. Regulates both Toll-like receptor 4 (TLR4) and DDX58/RIG1-like helicases (RLH) pathways. May inhibit the LTR pathway by direct interaction with TRAF6 and attenuation of NF-kappa-B activation. May negatively regulate the RLH pathway downstream from MAVS and upstream of NF-kappa-B and IRF3.</text>
</comment>
<proteinExistence type="predicted"/>
<feature type="domain" description="TRAFD1/XAF1 zinc finger" evidence="9">
    <location>
        <begin position="96"/>
        <end position="137"/>
    </location>
</feature>
<name>A0A9Q1ATU7_9SAUR</name>
<dbReference type="OrthoDB" id="193703at2759"/>
<evidence type="ECO:0000256" key="2">
    <source>
        <dbReference type="ARBA" id="ARBA00022723"/>
    </source>
</evidence>
<feature type="compositionally biased region" description="Basic and acidic residues" evidence="8">
    <location>
        <begin position="429"/>
        <end position="441"/>
    </location>
</feature>
<reference evidence="10" key="1">
    <citation type="journal article" date="2023" name="DNA Res.">
        <title>Chromosome-level genome assembly of Phrynocephalus forsythii using third-generation DNA sequencing and Hi-C analysis.</title>
        <authorList>
            <person name="Qi Y."/>
            <person name="Zhao W."/>
            <person name="Zhao Y."/>
            <person name="Niu C."/>
            <person name="Cao S."/>
            <person name="Zhang Y."/>
        </authorList>
    </citation>
    <scope>NUCLEOTIDE SEQUENCE</scope>
    <source>
        <tissue evidence="10">Muscle</tissue>
    </source>
</reference>
<evidence type="ECO:0000313" key="11">
    <source>
        <dbReference type="Proteomes" id="UP001142489"/>
    </source>
</evidence>
<evidence type="ECO:0000313" key="10">
    <source>
        <dbReference type="EMBL" id="KAJ7309829.1"/>
    </source>
</evidence>
<feature type="region of interest" description="Disordered" evidence="8">
    <location>
        <begin position="404"/>
        <end position="566"/>
    </location>
</feature>
<dbReference type="EMBL" id="JAPFRF010000016">
    <property type="protein sequence ID" value="KAJ7309829.1"/>
    <property type="molecule type" value="Genomic_DNA"/>
</dbReference>
<dbReference type="PANTHER" id="PTHR16295">
    <property type="entry name" value="TRAF-TYPE ZINC FINGER PROTEIN-RELATED"/>
    <property type="match status" value="1"/>
</dbReference>
<dbReference type="GO" id="GO:0008270">
    <property type="term" value="F:zinc ion binding"/>
    <property type="evidence" value="ECO:0007669"/>
    <property type="project" value="UniProtKB-KW"/>
</dbReference>
<feature type="compositionally biased region" description="Polar residues" evidence="8">
    <location>
        <begin position="471"/>
        <end position="483"/>
    </location>
</feature>
<comment type="caution">
    <text evidence="10">The sequence shown here is derived from an EMBL/GenBank/DDBJ whole genome shotgun (WGS) entry which is preliminary data.</text>
</comment>
<accession>A0A9Q1ATU7</accession>
<dbReference type="InterPro" id="IPR013083">
    <property type="entry name" value="Znf_RING/FYVE/PHD"/>
</dbReference>
<dbReference type="GO" id="GO:0005739">
    <property type="term" value="C:mitochondrion"/>
    <property type="evidence" value="ECO:0007669"/>
    <property type="project" value="TreeGrafter"/>
</dbReference>